<keyword evidence="10" id="KW-0472">Membrane</keyword>
<dbReference type="AlphaFoldDB" id="A0AAN8JBE7"/>
<name>A0AAN8JBE7_PATCE</name>
<comment type="caution">
    <text evidence="12">The sequence shown here is derived from an EMBL/GenBank/DDBJ whole genome shotgun (WGS) entry which is preliminary data.</text>
</comment>
<dbReference type="GO" id="GO:0031409">
    <property type="term" value="F:pigment binding"/>
    <property type="evidence" value="ECO:0007669"/>
    <property type="project" value="InterPro"/>
</dbReference>
<sequence length="226" mass="25627">MEVMYVLSSVVFLVLIQLVVSKNETINCQVNTFQTKQNFDLKQYLGTWYEMKWLVPFDVPVADRYLDYRHNYTMNTDNQVLVSITARNSSKHCLYFNAYLNLTATPGKMVLSLQPDGGGDTYTYWVIDTDYVNYALTYACGEMLPNGTCGKVRSWIWSRKTSISQTLLNSTEVLLNGLCVDASSLITTSHVEDACSKQNDDAVITTSSCWCLIIPIVVYLSIFHLI</sequence>
<dbReference type="PANTHER" id="PTHR11873">
    <property type="entry name" value="RETINOL-BINDING PROTEIN 4"/>
    <property type="match status" value="1"/>
</dbReference>
<feature type="chain" id="PRO_5042674940" description="Lipocalin/cytosolic fatty-acid binding domain-containing protein" evidence="8">
    <location>
        <begin position="22"/>
        <end position="226"/>
    </location>
</feature>
<evidence type="ECO:0000256" key="9">
    <source>
        <dbReference type="RuleBase" id="RU003695"/>
    </source>
</evidence>
<dbReference type="InterPro" id="IPR002449">
    <property type="entry name" value="Retinol-bd/Purpurin"/>
</dbReference>
<evidence type="ECO:0000256" key="3">
    <source>
        <dbReference type="ARBA" id="ARBA00022448"/>
    </source>
</evidence>
<keyword evidence="6" id="KW-0446">Lipid-binding</keyword>
<dbReference type="InterPro" id="IPR003057">
    <property type="entry name" value="Invtbrt_color"/>
</dbReference>
<evidence type="ECO:0000256" key="2">
    <source>
        <dbReference type="ARBA" id="ARBA00006889"/>
    </source>
</evidence>
<evidence type="ECO:0000313" key="13">
    <source>
        <dbReference type="Proteomes" id="UP001347796"/>
    </source>
</evidence>
<dbReference type="GO" id="GO:0019841">
    <property type="term" value="F:retinol binding"/>
    <property type="evidence" value="ECO:0007669"/>
    <property type="project" value="UniProtKB-KW"/>
</dbReference>
<dbReference type="PANTHER" id="PTHR11873:SF0">
    <property type="entry name" value="LIPOCALIN-RELATED PROTEIN"/>
    <property type="match status" value="1"/>
</dbReference>
<feature type="transmembrane region" description="Helical" evidence="10">
    <location>
        <begin position="202"/>
        <end position="223"/>
    </location>
</feature>
<keyword evidence="10" id="KW-0812">Transmembrane</keyword>
<protein>
    <recommendedName>
        <fullName evidence="11">Lipocalin/cytosolic fatty-acid binding domain-containing protein</fullName>
    </recommendedName>
</protein>
<dbReference type="EMBL" id="JAZGQO010000011">
    <property type="protein sequence ID" value="KAK6174751.1"/>
    <property type="molecule type" value="Genomic_DNA"/>
</dbReference>
<keyword evidence="8" id="KW-0732">Signal</keyword>
<evidence type="ECO:0000256" key="6">
    <source>
        <dbReference type="ARBA" id="ARBA00023121"/>
    </source>
</evidence>
<dbReference type="SUPFAM" id="SSF50814">
    <property type="entry name" value="Lipocalins"/>
    <property type="match status" value="1"/>
</dbReference>
<dbReference type="Gene3D" id="2.40.128.20">
    <property type="match status" value="1"/>
</dbReference>
<dbReference type="PRINTS" id="PR01273">
    <property type="entry name" value="INVTBRTCOLOR"/>
</dbReference>
<keyword evidence="3" id="KW-0813">Transport</keyword>
<dbReference type="InterPro" id="IPR012674">
    <property type="entry name" value="Calycin"/>
</dbReference>
<gene>
    <name evidence="12" type="ORF">SNE40_017971</name>
</gene>
<proteinExistence type="inferred from homology"/>
<evidence type="ECO:0000256" key="5">
    <source>
        <dbReference type="ARBA" id="ARBA00023072"/>
    </source>
</evidence>
<keyword evidence="4" id="KW-0964">Secreted</keyword>
<dbReference type="InterPro" id="IPR022271">
    <property type="entry name" value="Lipocalin_ApoD"/>
</dbReference>
<evidence type="ECO:0000256" key="7">
    <source>
        <dbReference type="ARBA" id="ARBA00023157"/>
    </source>
</evidence>
<evidence type="ECO:0000256" key="8">
    <source>
        <dbReference type="PIRNR" id="PIRNR036893"/>
    </source>
</evidence>
<organism evidence="12 13">
    <name type="scientific">Patella caerulea</name>
    <name type="common">Rayed Mediterranean limpet</name>
    <dbReference type="NCBI Taxonomy" id="87958"/>
    <lineage>
        <taxon>Eukaryota</taxon>
        <taxon>Metazoa</taxon>
        <taxon>Spiralia</taxon>
        <taxon>Lophotrochozoa</taxon>
        <taxon>Mollusca</taxon>
        <taxon>Gastropoda</taxon>
        <taxon>Patellogastropoda</taxon>
        <taxon>Patelloidea</taxon>
        <taxon>Patellidae</taxon>
        <taxon>Patella</taxon>
    </lineage>
</organism>
<evidence type="ECO:0000313" key="12">
    <source>
        <dbReference type="EMBL" id="KAK6174751.1"/>
    </source>
</evidence>
<reference evidence="12 13" key="1">
    <citation type="submission" date="2024-01" db="EMBL/GenBank/DDBJ databases">
        <title>The genome of the rayed Mediterranean limpet Patella caerulea (Linnaeus, 1758).</title>
        <authorList>
            <person name="Anh-Thu Weber A."/>
            <person name="Halstead-Nussloch G."/>
        </authorList>
    </citation>
    <scope>NUCLEOTIDE SEQUENCE [LARGE SCALE GENOMIC DNA]</scope>
    <source>
        <strain evidence="12">AATW-2023a</strain>
        <tissue evidence="12">Whole specimen</tissue>
    </source>
</reference>
<dbReference type="GO" id="GO:0034632">
    <property type="term" value="F:retinol transmembrane transporter activity"/>
    <property type="evidence" value="ECO:0007669"/>
    <property type="project" value="InterPro"/>
</dbReference>
<accession>A0AAN8JBE7</accession>
<keyword evidence="13" id="KW-1185">Reference proteome</keyword>
<evidence type="ECO:0000256" key="4">
    <source>
        <dbReference type="ARBA" id="ARBA00022525"/>
    </source>
</evidence>
<keyword evidence="10" id="KW-1133">Transmembrane helix</keyword>
<dbReference type="Proteomes" id="UP001347796">
    <property type="component" value="Unassembled WGS sequence"/>
</dbReference>
<dbReference type="InterPro" id="IPR022272">
    <property type="entry name" value="Lipocalin_CS"/>
</dbReference>
<feature type="domain" description="Lipocalin/cytosolic fatty-acid binding" evidence="11">
    <location>
        <begin position="68"/>
        <end position="190"/>
    </location>
</feature>
<dbReference type="GO" id="GO:0005615">
    <property type="term" value="C:extracellular space"/>
    <property type="evidence" value="ECO:0007669"/>
    <property type="project" value="UniProtKB-ARBA"/>
</dbReference>
<keyword evidence="5" id="KW-0683">Retinol-binding</keyword>
<dbReference type="Pfam" id="PF00061">
    <property type="entry name" value="Lipocalin"/>
    <property type="match status" value="1"/>
</dbReference>
<feature type="signal peptide" evidence="8">
    <location>
        <begin position="1"/>
        <end position="21"/>
    </location>
</feature>
<comment type="similarity">
    <text evidence="2 8 9">Belongs to the calycin superfamily. Lipocalin family.</text>
</comment>
<evidence type="ECO:0000256" key="1">
    <source>
        <dbReference type="ARBA" id="ARBA00004613"/>
    </source>
</evidence>
<evidence type="ECO:0000256" key="10">
    <source>
        <dbReference type="SAM" id="Phobius"/>
    </source>
</evidence>
<dbReference type="InterPro" id="IPR000566">
    <property type="entry name" value="Lipocln_cytosolic_FA-bd_dom"/>
</dbReference>
<keyword evidence="7" id="KW-1015">Disulfide bond</keyword>
<dbReference type="PROSITE" id="PS00213">
    <property type="entry name" value="LIPOCALIN"/>
    <property type="match status" value="1"/>
</dbReference>
<dbReference type="PIRSF" id="PIRSF036893">
    <property type="entry name" value="Lipocalin_ApoD"/>
    <property type="match status" value="1"/>
</dbReference>
<evidence type="ECO:0000259" key="11">
    <source>
        <dbReference type="Pfam" id="PF00061"/>
    </source>
</evidence>
<comment type="subcellular location">
    <subcellularLocation>
        <location evidence="1">Secreted</location>
    </subcellularLocation>
</comment>